<feature type="transmembrane region" description="Helical" evidence="2">
    <location>
        <begin position="257"/>
        <end position="279"/>
    </location>
</feature>
<feature type="transmembrane region" description="Helical" evidence="2">
    <location>
        <begin position="204"/>
        <end position="227"/>
    </location>
</feature>
<keyword evidence="2" id="KW-0812">Transmembrane</keyword>
<feature type="transmembrane region" description="Helical" evidence="2">
    <location>
        <begin position="364"/>
        <end position="384"/>
    </location>
</feature>
<feature type="transmembrane region" description="Helical" evidence="2">
    <location>
        <begin position="53"/>
        <end position="74"/>
    </location>
</feature>
<feature type="transmembrane region" description="Helical" evidence="2">
    <location>
        <begin position="605"/>
        <end position="626"/>
    </location>
</feature>
<feature type="transmembrane region" description="Helical" evidence="2">
    <location>
        <begin position="163"/>
        <end position="184"/>
    </location>
</feature>
<dbReference type="EMBL" id="HBEA01005744">
    <property type="protein sequence ID" value="CAD8254913.1"/>
    <property type="molecule type" value="Transcribed_RNA"/>
</dbReference>
<keyword evidence="2" id="KW-0472">Membrane</keyword>
<feature type="transmembrane region" description="Helical" evidence="2">
    <location>
        <begin position="291"/>
        <end position="312"/>
    </location>
</feature>
<feature type="transmembrane region" description="Helical" evidence="2">
    <location>
        <begin position="768"/>
        <end position="786"/>
    </location>
</feature>
<feature type="compositionally biased region" description="Basic and acidic residues" evidence="1">
    <location>
        <begin position="20"/>
        <end position="30"/>
    </location>
</feature>
<evidence type="ECO:0000256" key="2">
    <source>
        <dbReference type="SAM" id="Phobius"/>
    </source>
</evidence>
<feature type="transmembrane region" description="Helical" evidence="2">
    <location>
        <begin position="437"/>
        <end position="462"/>
    </location>
</feature>
<dbReference type="AlphaFoldDB" id="A0A7R9YA23"/>
<gene>
    <name evidence="3" type="ORF">PPYR1160_LOCUS4405</name>
</gene>
<feature type="transmembrane region" description="Helical" evidence="2">
    <location>
        <begin position="469"/>
        <end position="488"/>
    </location>
</feature>
<protein>
    <submittedName>
        <fullName evidence="3">Uncharacterized protein</fullName>
    </submittedName>
</protein>
<keyword evidence="2" id="KW-1133">Transmembrane helix</keyword>
<accession>A0A7R9YA23</accession>
<feature type="transmembrane region" description="Helical" evidence="2">
    <location>
        <begin position="638"/>
        <end position="661"/>
    </location>
</feature>
<evidence type="ECO:0000313" key="3">
    <source>
        <dbReference type="EMBL" id="CAD8254913.1"/>
    </source>
</evidence>
<feature type="region of interest" description="Disordered" evidence="1">
    <location>
        <begin position="1"/>
        <end position="33"/>
    </location>
</feature>
<proteinExistence type="predicted"/>
<sequence length="828" mass="91149">MASEDGVEHGPVEDGASLLKADERAKSRESDLEDASDREDTWYKIGRETPVKAGCVGTIMILSIGLPTLVYLIAFSGMGYGEEVFTHTRQSNEGGWELAESFGPTSLGGFLATMVIVALVVMYLLDAEIWTDTIAVRVRRLLLVFIALMFITAVILLAAEYPYGPLCLLLIGIPILQVVIHRVIMKIDPRWLGAAFPTGFRDYLLLLPEPLILIATITLASWLGWVIEGDNEWSKERKSDYAEDLDCDDNQDCLGGFLLWISPLLCAAVLYFYAAFAFTFRPGRKQSELKILGAVMLLVILSLWVASSLAGVSEGLTAGIFFFALAALVAVGITSALLTEGGLEALLAEMKEKGEKAVSGVHPDWLRALFVLTAGPLVIAFFPISYLNQRLRKCSCLPCTKYVEKGSDEWKLRLTHEFHQRLERARQWNWTSVLRKVVWLGIAYQILVVVVSKFTVLFLAWLNTAIEDWSLGAIVGITMAVGLILFLLPPVPGAPIYVTAGILITASGRDSMGDAGAVCFAIMISLATKLIACYLQQVGIGGTIGSYVWIRQICMVNTPMIKCFRLILEEGCLTLSKVGILIGGPDWPTSVLCGILKIPLVQTQIGTLPAIILIAPCTMTGAFYYYSGEYPDEQWGTLAVIAGLIGGGVQTGSLVIATFYVDKVLRERRDEVDAIADDEEVKAADERGVALNNKREEVAHWSRLQTDDYKWMRRLLYFSAYSMIFACYVVTVLPTHCFRTFDLTDSVDEKLHGAAWSVTGDSGITKPLGNAVLVLLILSSVGLWYFKHVTDQLARAEIGKSVSPEDAESKKEPRFDKYIEEGVIDDEF</sequence>
<feature type="transmembrane region" description="Helical" evidence="2">
    <location>
        <begin position="515"/>
        <end position="535"/>
    </location>
</feature>
<feature type="transmembrane region" description="Helical" evidence="2">
    <location>
        <begin position="107"/>
        <end position="126"/>
    </location>
</feature>
<evidence type="ECO:0000256" key="1">
    <source>
        <dbReference type="SAM" id="MobiDB-lite"/>
    </source>
</evidence>
<feature type="transmembrane region" description="Helical" evidence="2">
    <location>
        <begin position="138"/>
        <end position="157"/>
    </location>
</feature>
<feature type="transmembrane region" description="Helical" evidence="2">
    <location>
        <begin position="318"/>
        <end position="343"/>
    </location>
</feature>
<organism evidence="3">
    <name type="scientific">Pinguiococcus pyrenoidosus</name>
    <dbReference type="NCBI Taxonomy" id="172671"/>
    <lineage>
        <taxon>Eukaryota</taxon>
        <taxon>Sar</taxon>
        <taxon>Stramenopiles</taxon>
        <taxon>Ochrophyta</taxon>
        <taxon>Pinguiophyceae</taxon>
        <taxon>Pinguiochrysidales</taxon>
        <taxon>Pinguiochrysidaceae</taxon>
        <taxon>Pinguiococcus</taxon>
    </lineage>
</organism>
<name>A0A7R9YA23_9STRA</name>
<feature type="transmembrane region" description="Helical" evidence="2">
    <location>
        <begin position="715"/>
        <end position="733"/>
    </location>
</feature>
<reference evidence="3" key="1">
    <citation type="submission" date="2021-01" db="EMBL/GenBank/DDBJ databases">
        <authorList>
            <person name="Corre E."/>
            <person name="Pelletier E."/>
            <person name="Niang G."/>
            <person name="Scheremetjew M."/>
            <person name="Finn R."/>
            <person name="Kale V."/>
            <person name="Holt S."/>
            <person name="Cochrane G."/>
            <person name="Meng A."/>
            <person name="Brown T."/>
            <person name="Cohen L."/>
        </authorList>
    </citation>
    <scope>NUCLEOTIDE SEQUENCE</scope>
    <source>
        <strain evidence="3">CCMP2078</strain>
    </source>
</reference>
<feature type="compositionally biased region" description="Basic and acidic residues" evidence="1">
    <location>
        <begin position="1"/>
        <end position="12"/>
    </location>
</feature>